<sequence length="440" mass="49528">MQELISNVFRGSVTSLMNVLLLFTLTKSKGRGSTALAAVIVFLTDFTITFYLYLHSNLTTVSRANLIMFIVLGICLKPLSKDNGMQWAFNYLTTLNIMMGIVILSFHLGRLFPHPHYANTAIRLVLYLLVILLFQHRLLPLYQSASLNWPIFSVLVFCIFLILSYYFYVPTDIQHTLVSAKTPLLLLVLLITAAYGTVFYSLKRFSAMHALETENLNMQHERGLLSQAATIMADRLEFMDKVAQQNSLATHDRRHFNSMLLNLLDQGELEEARTYLKQQLAQANPQTRVYCQNKAVNAAICYYIAKAEASGVSVETTLDIPIQLPFDSVELALVVSNLLENAIQAVQLLPQDQARTIHFTCRHKGRLLLEMSNPCPEHTTLDHKGLPFSSQNDHGLGTKSVVAFANKYHAELLYSIKQNLFTVRLLIDSPVGPFTPSLKG</sequence>
<feature type="transmembrane region" description="Helical" evidence="1">
    <location>
        <begin position="120"/>
        <end position="139"/>
    </location>
</feature>
<protein>
    <recommendedName>
        <fullName evidence="2">Sensor histidine kinase NatK-like C-terminal domain-containing protein</fullName>
    </recommendedName>
</protein>
<dbReference type="AlphaFoldDB" id="A0A644YD46"/>
<feature type="transmembrane region" description="Helical" evidence="1">
    <location>
        <begin position="151"/>
        <end position="169"/>
    </location>
</feature>
<feature type="transmembrane region" description="Helical" evidence="1">
    <location>
        <begin position="184"/>
        <end position="202"/>
    </location>
</feature>
<gene>
    <name evidence="3" type="ORF">SDC9_72979</name>
</gene>
<dbReference type="Gene3D" id="3.30.565.10">
    <property type="entry name" value="Histidine kinase-like ATPase, C-terminal domain"/>
    <property type="match status" value="1"/>
</dbReference>
<dbReference type="CDD" id="cd16935">
    <property type="entry name" value="HATPase_AgrC-ComD-like"/>
    <property type="match status" value="1"/>
</dbReference>
<feature type="domain" description="Sensor histidine kinase NatK-like C-terminal" evidence="2">
    <location>
        <begin position="329"/>
        <end position="427"/>
    </location>
</feature>
<evidence type="ECO:0000259" key="2">
    <source>
        <dbReference type="Pfam" id="PF14501"/>
    </source>
</evidence>
<feature type="transmembrane region" description="Helical" evidence="1">
    <location>
        <begin position="88"/>
        <end position="108"/>
    </location>
</feature>
<dbReference type="Pfam" id="PF14501">
    <property type="entry name" value="HATPase_c_5"/>
    <property type="match status" value="1"/>
</dbReference>
<organism evidence="3">
    <name type="scientific">bioreactor metagenome</name>
    <dbReference type="NCBI Taxonomy" id="1076179"/>
    <lineage>
        <taxon>unclassified sequences</taxon>
        <taxon>metagenomes</taxon>
        <taxon>ecological metagenomes</taxon>
    </lineage>
</organism>
<keyword evidence="1" id="KW-0472">Membrane</keyword>
<reference evidence="3" key="1">
    <citation type="submission" date="2019-08" db="EMBL/GenBank/DDBJ databases">
        <authorList>
            <person name="Kucharzyk K."/>
            <person name="Murdoch R.W."/>
            <person name="Higgins S."/>
            <person name="Loffler F."/>
        </authorList>
    </citation>
    <scope>NUCLEOTIDE SEQUENCE</scope>
</reference>
<feature type="transmembrane region" description="Helical" evidence="1">
    <location>
        <begin position="60"/>
        <end position="76"/>
    </location>
</feature>
<comment type="caution">
    <text evidence="3">The sequence shown here is derived from an EMBL/GenBank/DDBJ whole genome shotgun (WGS) entry which is preliminary data.</text>
</comment>
<evidence type="ECO:0000313" key="3">
    <source>
        <dbReference type="EMBL" id="MPM26476.1"/>
    </source>
</evidence>
<dbReference type="InterPro" id="IPR036890">
    <property type="entry name" value="HATPase_C_sf"/>
</dbReference>
<keyword evidence="1" id="KW-1133">Transmembrane helix</keyword>
<accession>A0A644YD46</accession>
<dbReference type="SUPFAM" id="SSF55874">
    <property type="entry name" value="ATPase domain of HSP90 chaperone/DNA topoisomerase II/histidine kinase"/>
    <property type="match status" value="1"/>
</dbReference>
<dbReference type="EMBL" id="VSSQ01004744">
    <property type="protein sequence ID" value="MPM26476.1"/>
    <property type="molecule type" value="Genomic_DNA"/>
</dbReference>
<dbReference type="InterPro" id="IPR032834">
    <property type="entry name" value="NatK-like_C"/>
</dbReference>
<name>A0A644YD46_9ZZZZ</name>
<proteinExistence type="predicted"/>
<keyword evidence="1" id="KW-0812">Transmembrane</keyword>
<feature type="transmembrane region" description="Helical" evidence="1">
    <location>
        <begin position="35"/>
        <end position="54"/>
    </location>
</feature>
<evidence type="ECO:0000256" key="1">
    <source>
        <dbReference type="SAM" id="Phobius"/>
    </source>
</evidence>